<feature type="transmembrane region" description="Helical" evidence="1">
    <location>
        <begin position="110"/>
        <end position="130"/>
    </location>
</feature>
<keyword evidence="3" id="KW-1185">Reference proteome</keyword>
<name>A0A0P1EPX3_9RHOB</name>
<gene>
    <name evidence="2" type="ORF">SHM7688_01640</name>
</gene>
<evidence type="ECO:0008006" key="4">
    <source>
        <dbReference type="Google" id="ProtNLM"/>
    </source>
</evidence>
<keyword evidence="1" id="KW-1133">Transmembrane helix</keyword>
<keyword evidence="1" id="KW-0472">Membrane</keyword>
<organism evidence="2 3">
    <name type="scientific">Shimia marina</name>
    <dbReference type="NCBI Taxonomy" id="321267"/>
    <lineage>
        <taxon>Bacteria</taxon>
        <taxon>Pseudomonadati</taxon>
        <taxon>Pseudomonadota</taxon>
        <taxon>Alphaproteobacteria</taxon>
        <taxon>Rhodobacterales</taxon>
        <taxon>Roseobacteraceae</taxon>
    </lineage>
</organism>
<dbReference type="InterPro" id="IPR021737">
    <property type="entry name" value="Phage_phiKZ_Orf197"/>
</dbReference>
<feature type="transmembrane region" description="Helical" evidence="1">
    <location>
        <begin position="6"/>
        <end position="25"/>
    </location>
</feature>
<sequence length="134" mass="15518">MDQITTILLLVAAFQIKHLVADFFLQNAKMIMGRERYWHLGRAQHAGIHAAFSAVILAVFGAHPVMIMTMVIVEFIVHFHIDWGKAKFSVDRNLTPDQPMYWYAMGTDQALHQLTYILMIWAYYACVIWMDMPS</sequence>
<dbReference type="RefSeq" id="WP_058239429.1">
    <property type="nucleotide sequence ID" value="NZ_CYPW01000016.1"/>
</dbReference>
<dbReference type="AlphaFoldDB" id="A0A0P1EPX3"/>
<dbReference type="EMBL" id="CYPW01000016">
    <property type="protein sequence ID" value="CUH52198.1"/>
    <property type="molecule type" value="Genomic_DNA"/>
</dbReference>
<dbReference type="OrthoDB" id="558011at2"/>
<evidence type="ECO:0000313" key="3">
    <source>
        <dbReference type="Proteomes" id="UP000054823"/>
    </source>
</evidence>
<dbReference type="Pfam" id="PF11750">
    <property type="entry name" value="DUF3307"/>
    <property type="match status" value="1"/>
</dbReference>
<accession>A0A0P1EPX3</accession>
<keyword evidence="1" id="KW-0812">Transmembrane</keyword>
<dbReference type="Proteomes" id="UP000054823">
    <property type="component" value="Unassembled WGS sequence"/>
</dbReference>
<reference evidence="2 3" key="1">
    <citation type="submission" date="2015-09" db="EMBL/GenBank/DDBJ databases">
        <authorList>
            <consortium name="Swine Surveillance"/>
        </authorList>
    </citation>
    <scope>NUCLEOTIDE SEQUENCE [LARGE SCALE GENOMIC DNA]</scope>
    <source>
        <strain evidence="2 3">CECT 7688</strain>
    </source>
</reference>
<evidence type="ECO:0000313" key="2">
    <source>
        <dbReference type="EMBL" id="CUH52198.1"/>
    </source>
</evidence>
<proteinExistence type="predicted"/>
<protein>
    <recommendedName>
        <fullName evidence="4">DUF3307 domain-containing protein</fullName>
    </recommendedName>
</protein>
<evidence type="ECO:0000256" key="1">
    <source>
        <dbReference type="SAM" id="Phobius"/>
    </source>
</evidence>
<feature type="transmembrane region" description="Helical" evidence="1">
    <location>
        <begin position="46"/>
        <end position="73"/>
    </location>
</feature>